<reference evidence="2 3" key="1">
    <citation type="journal article" date="2019" name="Genome Biol. Evol.">
        <title>Insights into the evolution of the New World diploid cottons (Gossypium, subgenus Houzingenia) based on genome sequencing.</title>
        <authorList>
            <person name="Grover C.E."/>
            <person name="Arick M.A. 2nd"/>
            <person name="Thrash A."/>
            <person name="Conover J.L."/>
            <person name="Sanders W.S."/>
            <person name="Peterson D.G."/>
            <person name="Frelichowski J.E."/>
            <person name="Scheffler J.A."/>
            <person name="Scheffler B.E."/>
            <person name="Wendel J.F."/>
        </authorList>
    </citation>
    <scope>NUCLEOTIDE SEQUENCE [LARGE SCALE GENOMIC DNA]</scope>
    <source>
        <strain evidence="2">185</strain>
        <tissue evidence="2">Leaf</tissue>
    </source>
</reference>
<evidence type="ECO:0000256" key="1">
    <source>
        <dbReference type="SAM" id="MobiDB-lite"/>
    </source>
</evidence>
<feature type="compositionally biased region" description="Basic and acidic residues" evidence="1">
    <location>
        <begin position="1"/>
        <end position="40"/>
    </location>
</feature>
<protein>
    <submittedName>
        <fullName evidence="2">Uncharacterized protein</fullName>
    </submittedName>
</protein>
<feature type="region of interest" description="Disordered" evidence="1">
    <location>
        <begin position="1"/>
        <end position="55"/>
    </location>
</feature>
<organism evidence="2 3">
    <name type="scientific">Gossypium aridum</name>
    <name type="common">American cotton</name>
    <name type="synonym">Erioxylum aridum</name>
    <dbReference type="NCBI Taxonomy" id="34290"/>
    <lineage>
        <taxon>Eukaryota</taxon>
        <taxon>Viridiplantae</taxon>
        <taxon>Streptophyta</taxon>
        <taxon>Embryophyta</taxon>
        <taxon>Tracheophyta</taxon>
        <taxon>Spermatophyta</taxon>
        <taxon>Magnoliopsida</taxon>
        <taxon>eudicotyledons</taxon>
        <taxon>Gunneridae</taxon>
        <taxon>Pentapetalae</taxon>
        <taxon>rosids</taxon>
        <taxon>malvids</taxon>
        <taxon>Malvales</taxon>
        <taxon>Malvaceae</taxon>
        <taxon>Malvoideae</taxon>
        <taxon>Gossypium</taxon>
    </lineage>
</organism>
<dbReference type="Proteomes" id="UP000593577">
    <property type="component" value="Unassembled WGS sequence"/>
</dbReference>
<sequence>MSIDELHQAEDHGESGAQQPKDKATEEKKGSHVENCKGLEENSQMSDEQEKHRIEDVKSNVRLQLLGEAIGKIRYAFPPDSPGQPPNGSLVGCNVITARFRSAPITPIGYNSHPPFSAD</sequence>
<proteinExistence type="predicted"/>
<gene>
    <name evidence="2" type="ORF">Goari_014084</name>
</gene>
<name>A0A7J8XHV2_GOSAI</name>
<comment type="caution">
    <text evidence="2">The sequence shown here is derived from an EMBL/GenBank/DDBJ whole genome shotgun (WGS) entry which is preliminary data.</text>
</comment>
<keyword evidence="3" id="KW-1185">Reference proteome</keyword>
<evidence type="ECO:0000313" key="2">
    <source>
        <dbReference type="EMBL" id="MBA0686484.1"/>
    </source>
</evidence>
<evidence type="ECO:0000313" key="3">
    <source>
        <dbReference type="Proteomes" id="UP000593577"/>
    </source>
</evidence>
<accession>A0A7J8XHV2</accession>
<dbReference type="EMBL" id="JABFAA010000007">
    <property type="protein sequence ID" value="MBA0686484.1"/>
    <property type="molecule type" value="Genomic_DNA"/>
</dbReference>
<dbReference type="AlphaFoldDB" id="A0A7J8XHV2"/>